<dbReference type="CDD" id="cd07714">
    <property type="entry name" value="RNaseJ_MBL-fold"/>
    <property type="match status" value="1"/>
</dbReference>
<keyword evidence="2" id="KW-0479">Metal-binding</keyword>
<gene>
    <name evidence="8" type="ORF">Q8A70_10520</name>
</gene>
<dbReference type="Pfam" id="PF22505">
    <property type="entry name" value="RNase_J_b_CASP"/>
    <property type="match status" value="1"/>
</dbReference>
<dbReference type="InterPro" id="IPR001279">
    <property type="entry name" value="Metallo-B-lactamas"/>
</dbReference>
<proteinExistence type="predicted"/>
<name>A0ABU0YK44_9PROT</name>
<evidence type="ECO:0000259" key="7">
    <source>
        <dbReference type="SMART" id="SM00849"/>
    </source>
</evidence>
<dbReference type="Pfam" id="PF07521">
    <property type="entry name" value="RMMBL"/>
    <property type="match status" value="1"/>
</dbReference>
<feature type="domain" description="Metallo-beta-lactamase" evidence="7">
    <location>
        <begin position="35"/>
        <end position="230"/>
    </location>
</feature>
<accession>A0ABU0YK44</accession>
<keyword evidence="1" id="KW-0540">Nuclease</keyword>
<dbReference type="Pfam" id="PF17770">
    <property type="entry name" value="RNase_J_C"/>
    <property type="match status" value="1"/>
</dbReference>
<dbReference type="Gene3D" id="3.40.50.10710">
    <property type="entry name" value="Metallo-hydrolase/oxidoreductase"/>
    <property type="match status" value="1"/>
</dbReference>
<evidence type="ECO:0000256" key="4">
    <source>
        <dbReference type="ARBA" id="ARBA00022833"/>
    </source>
</evidence>
<keyword evidence="6" id="KW-0694">RNA-binding</keyword>
<evidence type="ECO:0000256" key="1">
    <source>
        <dbReference type="ARBA" id="ARBA00022722"/>
    </source>
</evidence>
<dbReference type="SUPFAM" id="SSF56281">
    <property type="entry name" value="Metallo-hydrolase/oxidoreductase"/>
    <property type="match status" value="1"/>
</dbReference>
<organism evidence="8 9">
    <name type="scientific">Dongia sedimenti</name>
    <dbReference type="NCBI Taxonomy" id="3064282"/>
    <lineage>
        <taxon>Bacteria</taxon>
        <taxon>Pseudomonadati</taxon>
        <taxon>Pseudomonadota</taxon>
        <taxon>Alphaproteobacteria</taxon>
        <taxon>Rhodospirillales</taxon>
        <taxon>Dongiaceae</taxon>
        <taxon>Dongia</taxon>
    </lineage>
</organism>
<dbReference type="EMBL" id="JAUYVI010000003">
    <property type="protein sequence ID" value="MDQ7248103.1"/>
    <property type="molecule type" value="Genomic_DNA"/>
</dbReference>
<dbReference type="SMART" id="SM00849">
    <property type="entry name" value="Lactamase_B"/>
    <property type="match status" value="1"/>
</dbReference>
<dbReference type="InterPro" id="IPR036866">
    <property type="entry name" value="RibonucZ/Hydroxyglut_hydro"/>
</dbReference>
<keyword evidence="9" id="KW-1185">Reference proteome</keyword>
<dbReference type="EC" id="3.1.-.-" evidence="8"/>
<dbReference type="PANTHER" id="PTHR43694:SF1">
    <property type="entry name" value="RIBONUCLEASE J"/>
    <property type="match status" value="1"/>
</dbReference>
<reference evidence="9" key="1">
    <citation type="submission" date="2023-08" db="EMBL/GenBank/DDBJ databases">
        <title>Rhodospirillaceae gen. nov., a novel taxon isolated from the Yangtze River Yuezi River estuary sludge.</title>
        <authorList>
            <person name="Ruan L."/>
        </authorList>
    </citation>
    <scope>NUCLEOTIDE SEQUENCE [LARGE SCALE GENOMIC DNA]</scope>
    <source>
        <strain evidence="9">R-7</strain>
    </source>
</reference>
<evidence type="ECO:0000256" key="2">
    <source>
        <dbReference type="ARBA" id="ARBA00022723"/>
    </source>
</evidence>
<evidence type="ECO:0000256" key="3">
    <source>
        <dbReference type="ARBA" id="ARBA00022801"/>
    </source>
</evidence>
<dbReference type="Pfam" id="PF00753">
    <property type="entry name" value="Lactamase_B"/>
    <property type="match status" value="1"/>
</dbReference>
<dbReference type="Gene3D" id="3.10.20.580">
    <property type="match status" value="1"/>
</dbReference>
<evidence type="ECO:0000313" key="8">
    <source>
        <dbReference type="EMBL" id="MDQ7248103.1"/>
    </source>
</evidence>
<keyword evidence="4" id="KW-0862">Zinc</keyword>
<dbReference type="InterPro" id="IPR055132">
    <property type="entry name" value="RNase_J_b_CASP"/>
</dbReference>
<evidence type="ECO:0000313" key="9">
    <source>
        <dbReference type="Proteomes" id="UP001230156"/>
    </source>
</evidence>
<dbReference type="InterPro" id="IPR011108">
    <property type="entry name" value="RMMBL"/>
</dbReference>
<keyword evidence="5" id="KW-0269">Exonuclease</keyword>
<sequence>MKTPTQKSATPSSDFHKPSADELLFLPLGGAGEIGMNLNLYGHAGKWLMIDLGVTFGGDETPSIEVIMPDPAFITERVQDLAGLVLTHAHEDHIGAVPYLWPKLRCPMYATPFTASVLRRKLKEHGLEGKAKITEIPMSGKFSIGPFELELITLTHSIPEPNAVVLRTKLGTVLHTGDWKLDPDPVIGETTDEQALRRLGDGNVLAMVCDSTNVFVKGTSGSEADILPSMTKLIGERKGRVAVGCFASNVARLETITRAAMANDRQVALVGRSLWRMTEAARENGYLTDLPEFIEEHDVGFFPKEKIVMICTGSQGEARAALARIAKGEHPHVHLEAGDAVIFSSRVIPGNEKSISLLQNNLIHSDVEVITDHDEMIHVSGHPARDELTEMYQWVRPKIAIPVHGEARHIREHAALARECQVPQAVEAANGAIIRLAPGPAEIIARVTNGRLGVDGKTLVQMTSEVVRHRHRLGFNGVILVSLVMNWRGDLVTDPQVTLEGLLEGDLETDAKDDIADAVADAVENLSAAKLENDGEIAEAARLAARRWFHKAHDKKPITRVHVIRV</sequence>
<dbReference type="Proteomes" id="UP001230156">
    <property type="component" value="Unassembled WGS sequence"/>
</dbReference>
<evidence type="ECO:0000256" key="5">
    <source>
        <dbReference type="ARBA" id="ARBA00022839"/>
    </source>
</evidence>
<comment type="caution">
    <text evidence="8">The sequence shown here is derived from an EMBL/GenBank/DDBJ whole genome shotgun (WGS) entry which is preliminary data.</text>
</comment>
<keyword evidence="3 8" id="KW-0378">Hydrolase</keyword>
<dbReference type="PANTHER" id="PTHR43694">
    <property type="entry name" value="RIBONUCLEASE J"/>
    <property type="match status" value="1"/>
</dbReference>
<dbReference type="Gene3D" id="3.60.15.10">
    <property type="entry name" value="Ribonuclease Z/Hydroxyacylglutathione hydrolase-like"/>
    <property type="match status" value="1"/>
</dbReference>
<dbReference type="InterPro" id="IPR042173">
    <property type="entry name" value="RNase_J_2"/>
</dbReference>
<dbReference type="GO" id="GO:0016787">
    <property type="term" value="F:hydrolase activity"/>
    <property type="evidence" value="ECO:0007669"/>
    <property type="project" value="UniProtKB-KW"/>
</dbReference>
<dbReference type="InterPro" id="IPR041636">
    <property type="entry name" value="RNase_J_C"/>
</dbReference>
<evidence type="ECO:0000256" key="6">
    <source>
        <dbReference type="ARBA" id="ARBA00022884"/>
    </source>
</evidence>
<protein>
    <submittedName>
        <fullName evidence="8">Ribonuclease J</fullName>
        <ecNumber evidence="8">3.1.-.-</ecNumber>
    </submittedName>
</protein>